<keyword evidence="3" id="KW-1185">Reference proteome</keyword>
<evidence type="ECO:0000313" key="3">
    <source>
        <dbReference type="Proteomes" id="UP000008633"/>
    </source>
</evidence>
<dbReference type="Gene3D" id="3.90.320.10">
    <property type="match status" value="1"/>
</dbReference>
<protein>
    <recommendedName>
        <fullName evidence="1">Putative exodeoxyribonuclease 8 PDDEXK-like domain-containing protein</fullName>
    </recommendedName>
</protein>
<evidence type="ECO:0000259" key="1">
    <source>
        <dbReference type="Pfam" id="PF12684"/>
    </source>
</evidence>
<sequence length="257" mass="29364">MTNAEYHAAEGISASDFRLLEKSPLHYEHKELFKLEGPQFNLGTLVHKMVLEPDTLGDEFVKEDFEGCELNKNSKAYKEANALFLEECQGKTVVPVNVWEQAEAMARNVMAIAGGLLQGGKAEQSIFADDKLYEVRRKCRPDYYRPDLGIVIDLKTTADGSERGFAKSLYQYRYHRQAAWYLDTMQMAGHNAETFIFITVETSKPYMVDIWEIEPLSIEAGRENYNTLLAQYHNYKTKGVANIVKPISIPDWGFKEE</sequence>
<dbReference type="KEGG" id="nsa:Nitsa_1200"/>
<reference evidence="3" key="2">
    <citation type="submission" date="2011-01" db="EMBL/GenBank/DDBJ databases">
        <title>The complete genome of Nitratifractor salsuginis DSM 16511.</title>
        <authorList>
            <consortium name="US DOE Joint Genome Institute (JGI-PGF)"/>
            <person name="Lucas S."/>
            <person name="Copeland A."/>
            <person name="Lapidus A."/>
            <person name="Bruce D."/>
            <person name="Goodwin L."/>
            <person name="Pitluck S."/>
            <person name="Kyrpides N."/>
            <person name="Mavromatis K."/>
            <person name="Ivanova N."/>
            <person name="Mikhailova N."/>
            <person name="Zeytun A."/>
            <person name="Detter J.C."/>
            <person name="Tapia R."/>
            <person name="Han C."/>
            <person name="Land M."/>
            <person name="Hauser L."/>
            <person name="Markowitz V."/>
            <person name="Cheng J.-F."/>
            <person name="Hugenholtz P."/>
            <person name="Woyke T."/>
            <person name="Wu D."/>
            <person name="Tindall B."/>
            <person name="Schuetze A."/>
            <person name="Brambilla E."/>
            <person name="Klenk H.-P."/>
            <person name="Eisen J.A."/>
        </authorList>
    </citation>
    <scope>NUCLEOTIDE SEQUENCE [LARGE SCALE GENOMIC DNA]</scope>
    <source>
        <strain evidence="3">DSM 16511 / JCM 12458 / E9I37-1</strain>
    </source>
</reference>
<name>E6WYE1_NITSE</name>
<evidence type="ECO:0000313" key="2">
    <source>
        <dbReference type="EMBL" id="ADV46453.1"/>
    </source>
</evidence>
<dbReference type="EMBL" id="CP002452">
    <property type="protein sequence ID" value="ADV46453.1"/>
    <property type="molecule type" value="Genomic_DNA"/>
</dbReference>
<organism evidence="2 3">
    <name type="scientific">Nitratifractor salsuginis (strain DSM 16511 / JCM 12458 / E9I37-1)</name>
    <dbReference type="NCBI Taxonomy" id="749222"/>
    <lineage>
        <taxon>Bacteria</taxon>
        <taxon>Pseudomonadati</taxon>
        <taxon>Campylobacterota</taxon>
        <taxon>Epsilonproteobacteria</taxon>
        <taxon>Campylobacterales</taxon>
        <taxon>Sulfurovaceae</taxon>
        <taxon>Nitratifractor</taxon>
    </lineage>
</organism>
<dbReference type="HOGENOM" id="CLU_070063_0_0_7"/>
<dbReference type="Pfam" id="PF12684">
    <property type="entry name" value="DUF3799"/>
    <property type="match status" value="1"/>
</dbReference>
<dbReference type="STRING" id="749222.Nitsa_1200"/>
<dbReference type="Proteomes" id="UP000008633">
    <property type="component" value="Chromosome"/>
</dbReference>
<accession>E6WYE1</accession>
<dbReference type="AlphaFoldDB" id="E6WYE1"/>
<dbReference type="OrthoDB" id="256590at2"/>
<proteinExistence type="predicted"/>
<dbReference type="InterPro" id="IPR024432">
    <property type="entry name" value="Put_RecE_PDDEXK-like_dom"/>
</dbReference>
<dbReference type="eggNOG" id="ENOG502Z9EN">
    <property type="taxonomic scope" value="Bacteria"/>
</dbReference>
<reference evidence="2 3" key="1">
    <citation type="journal article" date="2011" name="Stand. Genomic Sci.">
        <title>Complete genome sequence of Nitratifractor salsuginis type strain (E9I37-1).</title>
        <authorList>
            <person name="Anderson I."/>
            <person name="Sikorski J."/>
            <person name="Zeytun A."/>
            <person name="Nolan M."/>
            <person name="Lapidus A."/>
            <person name="Lucas S."/>
            <person name="Hammon N."/>
            <person name="Deshpande S."/>
            <person name="Cheng J.F."/>
            <person name="Tapia R."/>
            <person name="Han C."/>
            <person name="Goodwin L."/>
            <person name="Pitluck S."/>
            <person name="Liolios K."/>
            <person name="Pagani I."/>
            <person name="Ivanova N."/>
            <person name="Huntemann M."/>
            <person name="Mavromatis K."/>
            <person name="Ovchinikova G."/>
            <person name="Pati A."/>
            <person name="Chen A."/>
            <person name="Palaniappan K."/>
            <person name="Land M."/>
            <person name="Hauser L."/>
            <person name="Brambilla E.M."/>
            <person name="Ngatchou-Djao O.D."/>
            <person name="Rohde M."/>
            <person name="Tindall B.J."/>
            <person name="Goker M."/>
            <person name="Detter J.C."/>
            <person name="Woyke T."/>
            <person name="Bristow J."/>
            <person name="Eisen J.A."/>
            <person name="Markowitz V."/>
            <person name="Hugenholtz P."/>
            <person name="Klenk H.P."/>
            <person name="Kyrpides N.C."/>
        </authorList>
    </citation>
    <scope>NUCLEOTIDE SEQUENCE [LARGE SCALE GENOMIC DNA]</scope>
    <source>
        <strain evidence="3">DSM 16511 / JCM 12458 / E9I37-1</strain>
    </source>
</reference>
<feature type="domain" description="Putative exodeoxyribonuclease 8 PDDEXK-like" evidence="1">
    <location>
        <begin position="13"/>
        <end position="238"/>
    </location>
</feature>
<gene>
    <name evidence="2" type="ordered locus">Nitsa_1200</name>
</gene>
<dbReference type="InterPro" id="IPR011604">
    <property type="entry name" value="PDDEXK-like_dom_sf"/>
</dbReference>
<dbReference type="RefSeq" id="WP_013554144.1">
    <property type="nucleotide sequence ID" value="NC_014935.1"/>
</dbReference>